<name>A0ABN0T396_9GAMM</name>
<proteinExistence type="predicted"/>
<keyword evidence="1" id="KW-1133">Transmembrane helix</keyword>
<keyword evidence="1" id="KW-0812">Transmembrane</keyword>
<evidence type="ECO:0000313" key="3">
    <source>
        <dbReference type="Proteomes" id="UP001501221"/>
    </source>
</evidence>
<keyword evidence="3" id="KW-1185">Reference proteome</keyword>
<feature type="transmembrane region" description="Helical" evidence="1">
    <location>
        <begin position="82"/>
        <end position="108"/>
    </location>
</feature>
<dbReference type="RefSeq" id="WP_343989316.1">
    <property type="nucleotide sequence ID" value="NZ_BAAAFM010000003.1"/>
</dbReference>
<evidence type="ECO:0008006" key="4">
    <source>
        <dbReference type="Google" id="ProtNLM"/>
    </source>
</evidence>
<gene>
    <name evidence="2" type="ORF">GCM10009123_17690</name>
</gene>
<organism evidence="2 3">
    <name type="scientific">Kangiella japonica</name>
    <dbReference type="NCBI Taxonomy" id="647384"/>
    <lineage>
        <taxon>Bacteria</taxon>
        <taxon>Pseudomonadati</taxon>
        <taxon>Pseudomonadota</taxon>
        <taxon>Gammaproteobacteria</taxon>
        <taxon>Kangiellales</taxon>
        <taxon>Kangiellaceae</taxon>
        <taxon>Kangiella</taxon>
    </lineage>
</organism>
<feature type="transmembrane region" description="Helical" evidence="1">
    <location>
        <begin position="54"/>
        <end position="75"/>
    </location>
</feature>
<evidence type="ECO:0000313" key="2">
    <source>
        <dbReference type="EMBL" id="GAA0210774.1"/>
    </source>
</evidence>
<sequence>MEDLKHSGLGVSTFIIGLISSIGLLITIVMAGVAEASSYGGMDPNSTTAMLIGLFMMLFLAMTLVTIGLGIAAFVQKGYKKLFPILGVCFSSVMAILIIGLMIIGLSAGY</sequence>
<dbReference type="EMBL" id="BAAAFM010000003">
    <property type="protein sequence ID" value="GAA0210774.1"/>
    <property type="molecule type" value="Genomic_DNA"/>
</dbReference>
<evidence type="ECO:0000256" key="1">
    <source>
        <dbReference type="SAM" id="Phobius"/>
    </source>
</evidence>
<reference evidence="2 3" key="1">
    <citation type="journal article" date="2019" name="Int. J. Syst. Evol. Microbiol.">
        <title>The Global Catalogue of Microorganisms (GCM) 10K type strain sequencing project: providing services to taxonomists for standard genome sequencing and annotation.</title>
        <authorList>
            <consortium name="The Broad Institute Genomics Platform"/>
            <consortium name="The Broad Institute Genome Sequencing Center for Infectious Disease"/>
            <person name="Wu L."/>
            <person name="Ma J."/>
        </authorList>
    </citation>
    <scope>NUCLEOTIDE SEQUENCE [LARGE SCALE GENOMIC DNA]</scope>
    <source>
        <strain evidence="2 3">JCM 16211</strain>
    </source>
</reference>
<keyword evidence="1" id="KW-0472">Membrane</keyword>
<comment type="caution">
    <text evidence="2">The sequence shown here is derived from an EMBL/GenBank/DDBJ whole genome shotgun (WGS) entry which is preliminary data.</text>
</comment>
<protein>
    <recommendedName>
        <fullName evidence="4">DUF4064 domain-containing protein</fullName>
    </recommendedName>
</protein>
<dbReference type="Proteomes" id="UP001501221">
    <property type="component" value="Unassembled WGS sequence"/>
</dbReference>
<accession>A0ABN0T396</accession>
<feature type="transmembrane region" description="Helical" evidence="1">
    <location>
        <begin position="12"/>
        <end position="34"/>
    </location>
</feature>